<comment type="caution">
    <text evidence="1">The sequence shown here is derived from an EMBL/GenBank/DDBJ whole genome shotgun (WGS) entry which is preliminary data.</text>
</comment>
<name>A0AAD5X4S7_9FUNG</name>
<dbReference type="EMBL" id="JADGJD010000027">
    <property type="protein sequence ID" value="KAJ3056587.1"/>
    <property type="molecule type" value="Genomic_DNA"/>
</dbReference>
<organism evidence="1 2">
    <name type="scientific">Rhizophlyctis rosea</name>
    <dbReference type="NCBI Taxonomy" id="64517"/>
    <lineage>
        <taxon>Eukaryota</taxon>
        <taxon>Fungi</taxon>
        <taxon>Fungi incertae sedis</taxon>
        <taxon>Chytridiomycota</taxon>
        <taxon>Chytridiomycota incertae sedis</taxon>
        <taxon>Chytridiomycetes</taxon>
        <taxon>Rhizophlyctidales</taxon>
        <taxon>Rhizophlyctidaceae</taxon>
        <taxon>Rhizophlyctis</taxon>
    </lineage>
</organism>
<evidence type="ECO:0000313" key="1">
    <source>
        <dbReference type="EMBL" id="KAJ3056587.1"/>
    </source>
</evidence>
<protein>
    <submittedName>
        <fullName evidence="1">Uncharacterized protein</fullName>
    </submittedName>
</protein>
<accession>A0AAD5X4S7</accession>
<reference evidence="1" key="1">
    <citation type="submission" date="2020-05" db="EMBL/GenBank/DDBJ databases">
        <title>Phylogenomic resolution of chytrid fungi.</title>
        <authorList>
            <person name="Stajich J.E."/>
            <person name="Amses K."/>
            <person name="Simmons R."/>
            <person name="Seto K."/>
            <person name="Myers J."/>
            <person name="Bonds A."/>
            <person name="Quandt C.A."/>
            <person name="Barry K."/>
            <person name="Liu P."/>
            <person name="Grigoriev I."/>
            <person name="Longcore J.E."/>
            <person name="James T.Y."/>
        </authorList>
    </citation>
    <scope>NUCLEOTIDE SEQUENCE</scope>
    <source>
        <strain evidence="1">JEL0318</strain>
    </source>
</reference>
<keyword evidence="2" id="KW-1185">Reference proteome</keyword>
<dbReference type="AlphaFoldDB" id="A0AAD5X4S7"/>
<dbReference type="Proteomes" id="UP001212841">
    <property type="component" value="Unassembled WGS sequence"/>
</dbReference>
<sequence>MPADVLTATDIAKYAAHYNALRGEKGHFDGGDYLKDIDGYGGKKHRALDAIGRYYAEKGKNRPAKELLRLLGKPDEIIPKIEATTVGPKSVSGPEALTGGLGTGLEEAEDPLGPGVAQAPKEAGAENAVTGSYFAVYYWRGKHDYIWFEIHDKSGQELVKNYGWYQSIE</sequence>
<proteinExistence type="predicted"/>
<evidence type="ECO:0000313" key="2">
    <source>
        <dbReference type="Proteomes" id="UP001212841"/>
    </source>
</evidence>
<gene>
    <name evidence="1" type="ORF">HK097_005750</name>
</gene>